<accession>A0A9X1T2C9</accession>
<keyword evidence="1" id="KW-0812">Transmembrane</keyword>
<evidence type="ECO:0000256" key="1">
    <source>
        <dbReference type="SAM" id="Phobius"/>
    </source>
</evidence>
<organism evidence="2 3">
    <name type="scientific">Kineosporia babensis</name>
    <dbReference type="NCBI Taxonomy" id="499548"/>
    <lineage>
        <taxon>Bacteria</taxon>
        <taxon>Bacillati</taxon>
        <taxon>Actinomycetota</taxon>
        <taxon>Actinomycetes</taxon>
        <taxon>Kineosporiales</taxon>
        <taxon>Kineosporiaceae</taxon>
        <taxon>Kineosporia</taxon>
    </lineage>
</organism>
<sequence>MIVGVLALLAVLAIPLTGGSFQQLGQIRIRAWWLLPLALVLQILVISVLPDLPTALAASVHVATYALAGIFLWLNRAVKGVLLVTLGAMANGVTIAVNGGTLPASRWAVETAGLDHREGFVNSGVLENPRLPWLGDVFAIPEGLPFANVFSIGDVLIVAGVVVLIVANSRTPEPAAQNQ</sequence>
<dbReference type="AlphaFoldDB" id="A0A9X1T2C9"/>
<comment type="caution">
    <text evidence="2">The sequence shown here is derived from an EMBL/GenBank/DDBJ whole genome shotgun (WGS) entry which is preliminary data.</text>
</comment>
<gene>
    <name evidence="2" type="ORF">LR394_26775</name>
</gene>
<evidence type="ECO:0000313" key="2">
    <source>
        <dbReference type="EMBL" id="MCD5314518.1"/>
    </source>
</evidence>
<feature type="transmembrane region" description="Helical" evidence="1">
    <location>
        <begin position="56"/>
        <end position="74"/>
    </location>
</feature>
<feature type="transmembrane region" description="Helical" evidence="1">
    <location>
        <begin position="29"/>
        <end position="49"/>
    </location>
</feature>
<feature type="transmembrane region" description="Helical" evidence="1">
    <location>
        <begin position="146"/>
        <end position="167"/>
    </location>
</feature>
<keyword evidence="3" id="KW-1185">Reference proteome</keyword>
<dbReference type="Proteomes" id="UP001138997">
    <property type="component" value="Unassembled WGS sequence"/>
</dbReference>
<protein>
    <submittedName>
        <fullName evidence="2">DUF5317 domain-containing protein</fullName>
    </submittedName>
</protein>
<keyword evidence="1" id="KW-1133">Transmembrane helix</keyword>
<name>A0A9X1T2C9_9ACTN</name>
<reference evidence="2" key="1">
    <citation type="submission" date="2021-11" db="EMBL/GenBank/DDBJ databases">
        <title>Streptomyces corallinus and Kineosporia corallina sp. nov., two new coral-derived marine actinobacteria.</title>
        <authorList>
            <person name="Buangrab K."/>
            <person name="Sutthacheep M."/>
            <person name="Yeemin T."/>
            <person name="Harunari E."/>
            <person name="Igarashi Y."/>
            <person name="Sripreechasak P."/>
            <person name="Kanchanasin P."/>
            <person name="Tanasupawat S."/>
            <person name="Phongsopitanun W."/>
        </authorList>
    </citation>
    <scope>NUCLEOTIDE SEQUENCE</scope>
    <source>
        <strain evidence="2">JCM 31032</strain>
    </source>
</reference>
<dbReference type="Pfam" id="PF17248">
    <property type="entry name" value="DUF5317"/>
    <property type="match status" value="1"/>
</dbReference>
<dbReference type="RefSeq" id="WP_231447109.1">
    <property type="nucleotide sequence ID" value="NZ_JAJOMB010000017.1"/>
</dbReference>
<proteinExistence type="predicted"/>
<evidence type="ECO:0000313" key="3">
    <source>
        <dbReference type="Proteomes" id="UP001138997"/>
    </source>
</evidence>
<dbReference type="EMBL" id="JAJOMB010000017">
    <property type="protein sequence ID" value="MCD5314518.1"/>
    <property type="molecule type" value="Genomic_DNA"/>
</dbReference>
<dbReference type="InterPro" id="IPR035168">
    <property type="entry name" value="DUF5317"/>
</dbReference>
<keyword evidence="1" id="KW-0472">Membrane</keyword>